<evidence type="ECO:0000256" key="1">
    <source>
        <dbReference type="SAM" id="MobiDB-lite"/>
    </source>
</evidence>
<evidence type="ECO:0000256" key="2">
    <source>
        <dbReference type="SAM" id="Phobius"/>
    </source>
</evidence>
<sequence length="240" mass="26725">MSSNKWTCQACGCFTNTISDKKCSICGRDRPAAAGATANNSADAGAQVDQPTQNNEAPFKLRFQVHDDLSGDYFTNKIYISPIECAGLFHRAPHANYFKDRDAYPYRPSHLVRINGNKPFVVSSGSSVKQNMVVSMRKLQREIANIGPGEIVTLTPYQPYPPNRLRKIVFSARPAPESSERHVLDTDVMAQELHRVLQDQVWAVGQVMLWNFGFAFFLAFGACANSSMHTVKGFSHLPHM</sequence>
<feature type="compositionally biased region" description="Low complexity" evidence="1">
    <location>
        <begin position="36"/>
        <end position="46"/>
    </location>
</feature>
<keyword evidence="2" id="KW-1133">Transmembrane helix</keyword>
<organism evidence="3 4">
    <name type="scientific">Seminavis robusta</name>
    <dbReference type="NCBI Taxonomy" id="568900"/>
    <lineage>
        <taxon>Eukaryota</taxon>
        <taxon>Sar</taxon>
        <taxon>Stramenopiles</taxon>
        <taxon>Ochrophyta</taxon>
        <taxon>Bacillariophyta</taxon>
        <taxon>Bacillariophyceae</taxon>
        <taxon>Bacillariophycidae</taxon>
        <taxon>Naviculales</taxon>
        <taxon>Naviculaceae</taxon>
        <taxon>Seminavis</taxon>
    </lineage>
</organism>
<evidence type="ECO:0000313" key="4">
    <source>
        <dbReference type="Proteomes" id="UP001153069"/>
    </source>
</evidence>
<dbReference type="Proteomes" id="UP001153069">
    <property type="component" value="Unassembled WGS sequence"/>
</dbReference>
<accession>A0A9N8DZZ3</accession>
<reference evidence="3" key="1">
    <citation type="submission" date="2020-06" db="EMBL/GenBank/DDBJ databases">
        <authorList>
            <consortium name="Plant Systems Biology data submission"/>
        </authorList>
    </citation>
    <scope>NUCLEOTIDE SEQUENCE</scope>
    <source>
        <strain evidence="3">D6</strain>
    </source>
</reference>
<protein>
    <submittedName>
        <fullName evidence="3">Uncharacterized protein</fullName>
    </submittedName>
</protein>
<name>A0A9N8DZZ3_9STRA</name>
<feature type="transmembrane region" description="Helical" evidence="2">
    <location>
        <begin position="201"/>
        <end position="224"/>
    </location>
</feature>
<gene>
    <name evidence="3" type="ORF">SEMRO_412_G137860.1</name>
</gene>
<dbReference type="EMBL" id="CAICTM010000411">
    <property type="protein sequence ID" value="CAB9509956.1"/>
    <property type="molecule type" value="Genomic_DNA"/>
</dbReference>
<comment type="caution">
    <text evidence="3">The sequence shown here is derived from an EMBL/GenBank/DDBJ whole genome shotgun (WGS) entry which is preliminary data.</text>
</comment>
<proteinExistence type="predicted"/>
<dbReference type="AlphaFoldDB" id="A0A9N8DZZ3"/>
<keyword evidence="2" id="KW-0472">Membrane</keyword>
<evidence type="ECO:0000313" key="3">
    <source>
        <dbReference type="EMBL" id="CAB9509956.1"/>
    </source>
</evidence>
<feature type="region of interest" description="Disordered" evidence="1">
    <location>
        <begin position="36"/>
        <end position="57"/>
    </location>
</feature>
<keyword evidence="2" id="KW-0812">Transmembrane</keyword>
<keyword evidence="4" id="KW-1185">Reference proteome</keyword>